<dbReference type="AlphaFoldDB" id="A0AAV2EM58"/>
<dbReference type="EMBL" id="OZ034818">
    <property type="protein sequence ID" value="CAL1386663.1"/>
    <property type="molecule type" value="Genomic_DNA"/>
</dbReference>
<evidence type="ECO:0000313" key="1">
    <source>
        <dbReference type="EMBL" id="CAL1386663.1"/>
    </source>
</evidence>
<sequence>MVCLVQTISDRTVQMWSGLDRIVYGLVHGMYSNLSVWTTNRIYGLVWTGPHRFPPLITAFGGFFRNVIFSILEAADLGIKPRLFSTDNEVY</sequence>
<keyword evidence="2" id="KW-1185">Reference proteome</keyword>
<reference evidence="1 2" key="1">
    <citation type="submission" date="2024-04" db="EMBL/GenBank/DDBJ databases">
        <authorList>
            <person name="Fracassetti M."/>
        </authorList>
    </citation>
    <scope>NUCLEOTIDE SEQUENCE [LARGE SCALE GENOMIC DNA]</scope>
</reference>
<organism evidence="1 2">
    <name type="scientific">Linum trigynum</name>
    <dbReference type="NCBI Taxonomy" id="586398"/>
    <lineage>
        <taxon>Eukaryota</taxon>
        <taxon>Viridiplantae</taxon>
        <taxon>Streptophyta</taxon>
        <taxon>Embryophyta</taxon>
        <taxon>Tracheophyta</taxon>
        <taxon>Spermatophyta</taxon>
        <taxon>Magnoliopsida</taxon>
        <taxon>eudicotyledons</taxon>
        <taxon>Gunneridae</taxon>
        <taxon>Pentapetalae</taxon>
        <taxon>rosids</taxon>
        <taxon>fabids</taxon>
        <taxon>Malpighiales</taxon>
        <taxon>Linaceae</taxon>
        <taxon>Linum</taxon>
    </lineage>
</organism>
<gene>
    <name evidence="1" type="ORF">LTRI10_LOCUS27698</name>
</gene>
<protein>
    <submittedName>
        <fullName evidence="1">Uncharacterized protein</fullName>
    </submittedName>
</protein>
<accession>A0AAV2EM58</accession>
<proteinExistence type="predicted"/>
<evidence type="ECO:0000313" key="2">
    <source>
        <dbReference type="Proteomes" id="UP001497516"/>
    </source>
</evidence>
<dbReference type="Proteomes" id="UP001497516">
    <property type="component" value="Chromosome 5"/>
</dbReference>
<name>A0AAV2EM58_9ROSI</name>